<dbReference type="CDD" id="cd00782">
    <property type="entry name" value="MutL_Trans"/>
    <property type="match status" value="1"/>
</dbReference>
<dbReference type="CDD" id="cd16926">
    <property type="entry name" value="HATPase_MutL-MLH-PMS-like"/>
    <property type="match status" value="1"/>
</dbReference>
<dbReference type="PROSITE" id="PS00058">
    <property type="entry name" value="DNA_MISMATCH_REPAIR_1"/>
    <property type="match status" value="1"/>
</dbReference>
<reference evidence="7 8" key="1">
    <citation type="submission" date="2015-04" db="EMBL/GenBank/DDBJ databases">
        <title>Complete Genome Sequence of Kosmotoga pacifica SLHLJ1.</title>
        <authorList>
            <person name="Jiang L.J."/>
            <person name="Shao Z.Z."/>
            <person name="Jebbar M."/>
        </authorList>
    </citation>
    <scope>NUCLEOTIDE SEQUENCE [LARGE SCALE GENOMIC DNA]</scope>
    <source>
        <strain evidence="7 8">SLHLJ1</strain>
    </source>
</reference>
<dbReference type="InterPro" id="IPR037198">
    <property type="entry name" value="MutL_C_sf"/>
</dbReference>
<protein>
    <recommendedName>
        <fullName evidence="4">DNA mismatch repair protein MutL</fullName>
    </recommendedName>
</protein>
<dbReference type="Pfam" id="PF13589">
    <property type="entry name" value="HATPase_c_3"/>
    <property type="match status" value="1"/>
</dbReference>
<dbReference type="KEGG" id="kpf:IX53_03145"/>
<dbReference type="GO" id="GO:0030983">
    <property type="term" value="F:mismatched DNA binding"/>
    <property type="evidence" value="ECO:0007669"/>
    <property type="project" value="InterPro"/>
</dbReference>
<dbReference type="GO" id="GO:0006298">
    <property type="term" value="P:mismatch repair"/>
    <property type="evidence" value="ECO:0007669"/>
    <property type="project" value="UniProtKB-UniRule"/>
</dbReference>
<dbReference type="GO" id="GO:0016887">
    <property type="term" value="F:ATP hydrolysis activity"/>
    <property type="evidence" value="ECO:0007669"/>
    <property type="project" value="InterPro"/>
</dbReference>
<evidence type="ECO:0000259" key="5">
    <source>
        <dbReference type="SMART" id="SM00853"/>
    </source>
</evidence>
<comment type="function">
    <text evidence="4">This protein is involved in the repair of mismatches in DNA. It is required for dam-dependent methyl-directed DNA mismatch repair. May act as a 'molecular matchmaker', a protein that promotes the formation of a stable complex between two or more DNA-binding proteins in an ATP-dependent manner without itself being part of a final effector complex.</text>
</comment>
<dbReference type="GO" id="GO:0005524">
    <property type="term" value="F:ATP binding"/>
    <property type="evidence" value="ECO:0007669"/>
    <property type="project" value="InterPro"/>
</dbReference>
<name>A0A0G2Z616_9BACT</name>
<dbReference type="SMART" id="SM00853">
    <property type="entry name" value="MutL_C"/>
    <property type="match status" value="1"/>
</dbReference>
<feature type="domain" description="DNA mismatch repair protein S5" evidence="6">
    <location>
        <begin position="208"/>
        <end position="328"/>
    </location>
</feature>
<evidence type="ECO:0000256" key="4">
    <source>
        <dbReference type="HAMAP-Rule" id="MF_00149"/>
    </source>
</evidence>
<evidence type="ECO:0000313" key="7">
    <source>
        <dbReference type="EMBL" id="AKI96982.1"/>
    </source>
</evidence>
<dbReference type="PANTHER" id="PTHR10073">
    <property type="entry name" value="DNA MISMATCH REPAIR PROTEIN MLH, PMS, MUTL"/>
    <property type="match status" value="1"/>
</dbReference>
<dbReference type="GO" id="GO:0140664">
    <property type="term" value="F:ATP-dependent DNA damage sensor activity"/>
    <property type="evidence" value="ECO:0007669"/>
    <property type="project" value="InterPro"/>
</dbReference>
<dbReference type="InterPro" id="IPR002099">
    <property type="entry name" value="MutL/Mlh/PMS"/>
</dbReference>
<keyword evidence="8" id="KW-1185">Reference proteome</keyword>
<dbReference type="SUPFAM" id="SSF118116">
    <property type="entry name" value="DNA mismatch repair protein MutL"/>
    <property type="match status" value="1"/>
</dbReference>
<dbReference type="NCBIfam" id="TIGR00585">
    <property type="entry name" value="mutl"/>
    <property type="match status" value="1"/>
</dbReference>
<dbReference type="PATRIC" id="fig|1330330.3.peg.628"/>
<dbReference type="SUPFAM" id="SSF55874">
    <property type="entry name" value="ATPase domain of HSP90 chaperone/DNA topoisomerase II/histidine kinase"/>
    <property type="match status" value="1"/>
</dbReference>
<proteinExistence type="inferred from homology"/>
<dbReference type="HAMAP" id="MF_00149">
    <property type="entry name" value="DNA_mis_repair"/>
    <property type="match status" value="1"/>
</dbReference>
<dbReference type="EMBL" id="CP011232">
    <property type="protein sequence ID" value="AKI96982.1"/>
    <property type="molecule type" value="Genomic_DNA"/>
</dbReference>
<keyword evidence="2 4" id="KW-0227">DNA damage</keyword>
<dbReference type="InterPro" id="IPR014790">
    <property type="entry name" value="MutL_C"/>
</dbReference>
<dbReference type="Pfam" id="PF01119">
    <property type="entry name" value="DNA_mis_repair"/>
    <property type="match status" value="1"/>
</dbReference>
<accession>A0A0G2Z616</accession>
<dbReference type="Gene3D" id="3.30.1540.20">
    <property type="entry name" value="MutL, C-terminal domain, dimerisation subdomain"/>
    <property type="match status" value="1"/>
</dbReference>
<dbReference type="OrthoDB" id="9763467at2"/>
<dbReference type="InterPro" id="IPR038973">
    <property type="entry name" value="MutL/Mlh/Pms-like"/>
</dbReference>
<dbReference type="AlphaFoldDB" id="A0A0G2Z616"/>
<dbReference type="STRING" id="1330330.IX53_03145"/>
<dbReference type="Proteomes" id="UP000035159">
    <property type="component" value="Chromosome"/>
</dbReference>
<dbReference type="InterPro" id="IPR020568">
    <property type="entry name" value="Ribosomal_Su5_D2-typ_SF"/>
</dbReference>
<dbReference type="InterPro" id="IPR014721">
    <property type="entry name" value="Ribsml_uS5_D2-typ_fold_subgr"/>
</dbReference>
<keyword evidence="3 4" id="KW-0234">DNA repair</keyword>
<dbReference type="SMART" id="SM01340">
    <property type="entry name" value="DNA_mis_repair"/>
    <property type="match status" value="1"/>
</dbReference>
<dbReference type="InterPro" id="IPR042120">
    <property type="entry name" value="MutL_C_dimsub"/>
</dbReference>
<dbReference type="SUPFAM" id="SSF54211">
    <property type="entry name" value="Ribosomal protein S5 domain 2-like"/>
    <property type="match status" value="1"/>
</dbReference>
<dbReference type="InterPro" id="IPR042121">
    <property type="entry name" value="MutL_C_regsub"/>
</dbReference>
<evidence type="ECO:0000256" key="3">
    <source>
        <dbReference type="ARBA" id="ARBA00023204"/>
    </source>
</evidence>
<evidence type="ECO:0000256" key="1">
    <source>
        <dbReference type="ARBA" id="ARBA00006082"/>
    </source>
</evidence>
<dbReference type="InterPro" id="IPR020667">
    <property type="entry name" value="DNA_mismatch_repair_MutL"/>
</dbReference>
<organism evidence="7 8">
    <name type="scientific">Kosmotoga pacifica</name>
    <dbReference type="NCBI Taxonomy" id="1330330"/>
    <lineage>
        <taxon>Bacteria</taxon>
        <taxon>Thermotogati</taxon>
        <taxon>Thermotogota</taxon>
        <taxon>Thermotogae</taxon>
        <taxon>Kosmotogales</taxon>
        <taxon>Kosmotogaceae</taxon>
        <taxon>Kosmotoga</taxon>
    </lineage>
</organism>
<evidence type="ECO:0000259" key="6">
    <source>
        <dbReference type="SMART" id="SM01340"/>
    </source>
</evidence>
<dbReference type="Gene3D" id="3.30.230.10">
    <property type="match status" value="1"/>
</dbReference>
<dbReference type="InterPro" id="IPR036890">
    <property type="entry name" value="HATPase_C_sf"/>
</dbReference>
<dbReference type="InterPro" id="IPR013507">
    <property type="entry name" value="DNA_mismatch_S5_2-like"/>
</dbReference>
<dbReference type="InterPro" id="IPR014762">
    <property type="entry name" value="DNA_mismatch_repair_CS"/>
</dbReference>
<dbReference type="PANTHER" id="PTHR10073:SF12">
    <property type="entry name" value="DNA MISMATCH REPAIR PROTEIN MLH1"/>
    <property type="match status" value="1"/>
</dbReference>
<dbReference type="Pfam" id="PF08676">
    <property type="entry name" value="MutL_C"/>
    <property type="match status" value="1"/>
</dbReference>
<evidence type="ECO:0000313" key="8">
    <source>
        <dbReference type="Proteomes" id="UP000035159"/>
    </source>
</evidence>
<dbReference type="RefSeq" id="WP_047754117.1">
    <property type="nucleotide sequence ID" value="NZ_CAJUHA010000019.1"/>
</dbReference>
<gene>
    <name evidence="4" type="primary">mutL</name>
    <name evidence="7" type="ORF">IX53_03145</name>
</gene>
<dbReference type="Gene3D" id="3.30.1370.100">
    <property type="entry name" value="MutL, C-terminal domain, regulatory subdomain"/>
    <property type="match status" value="1"/>
</dbReference>
<dbReference type="Gene3D" id="3.30.565.10">
    <property type="entry name" value="Histidine kinase-like ATPase, C-terminal domain"/>
    <property type="match status" value="1"/>
</dbReference>
<dbReference type="GO" id="GO:0032300">
    <property type="term" value="C:mismatch repair complex"/>
    <property type="evidence" value="ECO:0007669"/>
    <property type="project" value="InterPro"/>
</dbReference>
<sequence>MKIRELPKEVVLKIAAGEVVTGCFSVVKELIENSIDAHTRRIEVEIREGGKEFIRVSDDGEGMSPEDLKEAIKPHTTSKIKSIEDLYRLNTYGFRGEALSTIASVSRMIITSKQEKNSVGLSLRITGGNVVAEEPYLGKTGTMVEVYDLLFNTPARRKFLKSAAVEGRMVTEIVQRFMLSNPSISFLYVKDGKVIYDSPIDQPLKDRIRLIFPELKPDDLIEVEYTDENSGISVRGFVTMPERTRLNRFGEMIFVNSRHVKQIELNYALERGYGETLEKGRFPFAIIFIEVDPALVDVNVHPQKLEVKFSRTSLVLDALKRAVRVAIHQRGTFRIKPGISSESIQKANTEIEKNSDYDFKNREHIGEHWPKIRESYRSVPDESYALPLEIERKNFRAFQPENSRKESKEFKFIGVFGERYILVEGSEGLIIIDQHAAHERLIFERLKRNKRIESQQLISPITLKIDALRSGLLDNNQKKLMELGFRWKSNGDKITLEAIPSLVPQNEAEKVFLDILDELRLVRLEDPVKVFDNLLASIACKAAIKTGDRLNEVEARNLLEELIEEKLVVCPHGRPISMFITLNDLDRFFSRR</sequence>
<feature type="domain" description="MutL C-terminal dimerisation" evidence="5">
    <location>
        <begin position="412"/>
        <end position="550"/>
    </location>
</feature>
<dbReference type="FunFam" id="3.30.565.10:FF:000003">
    <property type="entry name" value="DNA mismatch repair endonuclease MutL"/>
    <property type="match status" value="1"/>
</dbReference>
<comment type="similarity">
    <text evidence="1 4">Belongs to the DNA mismatch repair MutL/HexB family.</text>
</comment>
<evidence type="ECO:0000256" key="2">
    <source>
        <dbReference type="ARBA" id="ARBA00022763"/>
    </source>
</evidence>